<name>A0A7X5YLF5_9CAUL</name>
<evidence type="ECO:0000313" key="3">
    <source>
        <dbReference type="Proteomes" id="UP000587415"/>
    </source>
</evidence>
<comment type="caution">
    <text evidence="2">The sequence shown here is derived from an EMBL/GenBank/DDBJ whole genome shotgun (WGS) entry which is preliminary data.</text>
</comment>
<dbReference type="InterPro" id="IPR021354">
    <property type="entry name" value="DUF2975"/>
</dbReference>
<accession>A0A7X5YLF5</accession>
<keyword evidence="3" id="KW-1185">Reference proteome</keyword>
<keyword evidence="1" id="KW-0472">Membrane</keyword>
<sequence length="189" mass="20134">MPFPKTKPLGISTPSLPLLNFVSISRLASTVCTVAFWILAAGAVLVPTAVLALKLFGTPVVTAGEGEDAIVIPLPWAYVLLVATAAFAYLGISALIFRLLARIVGTLRADDPFHPVNVRRLHQIGAAFASVMLGVWAGQFLVARFVRGAMPTPSLFDLITPSFAVVIVVVIAEIFAEGARLRREAELTI</sequence>
<evidence type="ECO:0008006" key="4">
    <source>
        <dbReference type="Google" id="ProtNLM"/>
    </source>
</evidence>
<proteinExistence type="predicted"/>
<organism evidence="2 3">
    <name type="scientific">Brevundimonas alba</name>
    <dbReference type="NCBI Taxonomy" id="74314"/>
    <lineage>
        <taxon>Bacteria</taxon>
        <taxon>Pseudomonadati</taxon>
        <taxon>Pseudomonadota</taxon>
        <taxon>Alphaproteobacteria</taxon>
        <taxon>Caulobacterales</taxon>
        <taxon>Caulobacteraceae</taxon>
        <taxon>Brevundimonas</taxon>
    </lineage>
</organism>
<feature type="transmembrane region" description="Helical" evidence="1">
    <location>
        <begin position="34"/>
        <end position="56"/>
    </location>
</feature>
<evidence type="ECO:0000313" key="2">
    <source>
        <dbReference type="EMBL" id="NJC40824.1"/>
    </source>
</evidence>
<feature type="transmembrane region" description="Helical" evidence="1">
    <location>
        <begin position="121"/>
        <end position="146"/>
    </location>
</feature>
<gene>
    <name evidence="2" type="ORF">GGQ87_001082</name>
</gene>
<dbReference type="RefSeq" id="WP_168045669.1">
    <property type="nucleotide sequence ID" value="NZ_JAATJM010000001.1"/>
</dbReference>
<feature type="transmembrane region" description="Helical" evidence="1">
    <location>
        <begin position="158"/>
        <end position="176"/>
    </location>
</feature>
<keyword evidence="1" id="KW-0812">Transmembrane</keyword>
<dbReference type="EMBL" id="JAATJM010000001">
    <property type="protein sequence ID" value="NJC40824.1"/>
    <property type="molecule type" value="Genomic_DNA"/>
</dbReference>
<protein>
    <recommendedName>
        <fullName evidence="4">DUF2975 domain-containing protein</fullName>
    </recommendedName>
</protein>
<evidence type="ECO:0000256" key="1">
    <source>
        <dbReference type="SAM" id="Phobius"/>
    </source>
</evidence>
<dbReference type="Pfam" id="PF11188">
    <property type="entry name" value="DUF2975"/>
    <property type="match status" value="1"/>
</dbReference>
<reference evidence="2 3" key="1">
    <citation type="submission" date="2020-03" db="EMBL/GenBank/DDBJ databases">
        <title>Genomic Encyclopedia of Type Strains, Phase IV (KMG-IV): sequencing the most valuable type-strain genomes for metagenomic binning, comparative biology and taxonomic classification.</title>
        <authorList>
            <person name="Goeker M."/>
        </authorList>
    </citation>
    <scope>NUCLEOTIDE SEQUENCE [LARGE SCALE GENOMIC DNA]</scope>
    <source>
        <strain evidence="2 3">DSM 4736</strain>
    </source>
</reference>
<keyword evidence="1" id="KW-1133">Transmembrane helix</keyword>
<feature type="transmembrane region" description="Helical" evidence="1">
    <location>
        <begin position="76"/>
        <end position="100"/>
    </location>
</feature>
<dbReference type="AlphaFoldDB" id="A0A7X5YLF5"/>
<dbReference type="Proteomes" id="UP000587415">
    <property type="component" value="Unassembled WGS sequence"/>
</dbReference>